<keyword evidence="8" id="KW-1185">Reference proteome</keyword>
<dbReference type="PANTHER" id="PTHR23315:SF112">
    <property type="entry name" value="U-BOX DOMAIN-CONTAINING PROTEIN 8"/>
    <property type="match status" value="1"/>
</dbReference>
<dbReference type="Proteomes" id="UP000636800">
    <property type="component" value="Unassembled WGS sequence"/>
</dbReference>
<evidence type="ECO:0000259" key="6">
    <source>
        <dbReference type="PROSITE" id="PS51698"/>
    </source>
</evidence>
<evidence type="ECO:0000313" key="8">
    <source>
        <dbReference type="Proteomes" id="UP000636800"/>
    </source>
</evidence>
<comment type="caution">
    <text evidence="7">The sequence shown here is derived from an EMBL/GenBank/DDBJ whole genome shotgun (WGS) entry which is preliminary data.</text>
</comment>
<name>A0A835UNC8_VANPL</name>
<dbReference type="PROSITE" id="PS51698">
    <property type="entry name" value="U_BOX"/>
    <property type="match status" value="1"/>
</dbReference>
<dbReference type="OrthoDB" id="8841220at2759"/>
<sequence>MVDSGHRTCPVTKLPLSPCSPLIPNYALRSLIDSFTPSVTAATSTVRKTNKTSLPPSEDPRFLFSSLSYPASAAALSTLHRLVKDEPAFRRLLADSGAASILLRHASSTDSPDLQDISLRTLLYLSLDGDDVRVGLVADGALDYLSCAITSGGPNAALAATTLTSLAVVEVNKCTIGAHPSAITALCALLMSGKERECREATTALFEICKFPGNRRRAVRAGAVHAPYSQAMAPRGLYRFSVCFAKCKEGRDTMVSVDGFVRVLAGILREGTTRGMEHALLVLNLVCSENVNLCWEAKKEGVREICFVLVEKDHEKIARNALALARTLEKRGGGSFGPNGLIAKDAADADDLNAMADFGKLEVAFNDEYYKLKLFYCSTN</sequence>
<dbReference type="Gene3D" id="3.30.40.10">
    <property type="entry name" value="Zinc/RING finger domain, C3HC4 (zinc finger)"/>
    <property type="match status" value="1"/>
</dbReference>
<dbReference type="UniPathway" id="UPA00143"/>
<reference evidence="7 8" key="1">
    <citation type="journal article" date="2020" name="Nat. Food">
        <title>A phased Vanilla planifolia genome enables genetic improvement of flavour and production.</title>
        <authorList>
            <person name="Hasing T."/>
            <person name="Tang H."/>
            <person name="Brym M."/>
            <person name="Khazi F."/>
            <person name="Huang T."/>
            <person name="Chambers A.H."/>
        </authorList>
    </citation>
    <scope>NUCLEOTIDE SEQUENCE [LARGE SCALE GENOMIC DNA]</scope>
    <source>
        <tissue evidence="7">Leaf</tissue>
    </source>
</reference>
<comment type="catalytic activity">
    <reaction evidence="1">
        <text>S-ubiquitinyl-[E2 ubiquitin-conjugating enzyme]-L-cysteine + [acceptor protein]-L-lysine = [E2 ubiquitin-conjugating enzyme]-L-cysteine + N(6)-ubiquitinyl-[acceptor protein]-L-lysine.</text>
        <dbReference type="EC" id="2.3.2.27"/>
    </reaction>
</comment>
<comment type="pathway">
    <text evidence="2">Protein modification; protein ubiquitination.</text>
</comment>
<dbReference type="EC" id="2.3.2.27" evidence="3"/>
<accession>A0A835UNC8</accession>
<dbReference type="InterPro" id="IPR003613">
    <property type="entry name" value="Ubox_domain"/>
</dbReference>
<dbReference type="InterPro" id="IPR013083">
    <property type="entry name" value="Znf_RING/FYVE/PHD"/>
</dbReference>
<dbReference type="AlphaFoldDB" id="A0A835UNC8"/>
<dbReference type="InterPro" id="IPR016024">
    <property type="entry name" value="ARM-type_fold"/>
</dbReference>
<evidence type="ECO:0000256" key="1">
    <source>
        <dbReference type="ARBA" id="ARBA00000900"/>
    </source>
</evidence>
<feature type="domain" description="U-box" evidence="6">
    <location>
        <begin position="1"/>
        <end position="42"/>
    </location>
</feature>
<dbReference type="SUPFAM" id="SSF57850">
    <property type="entry name" value="RING/U-box"/>
    <property type="match status" value="1"/>
</dbReference>
<dbReference type="InterPro" id="IPR011989">
    <property type="entry name" value="ARM-like"/>
</dbReference>
<dbReference type="EMBL" id="JADCNL010000008">
    <property type="protein sequence ID" value="KAG0469629.1"/>
    <property type="molecule type" value="Genomic_DNA"/>
</dbReference>
<gene>
    <name evidence="7" type="ORF">HPP92_016329</name>
</gene>
<keyword evidence="4" id="KW-0808">Transferase</keyword>
<dbReference type="Gene3D" id="1.25.10.10">
    <property type="entry name" value="Leucine-rich Repeat Variant"/>
    <property type="match status" value="1"/>
</dbReference>
<evidence type="ECO:0000256" key="5">
    <source>
        <dbReference type="ARBA" id="ARBA00022786"/>
    </source>
</evidence>
<dbReference type="GO" id="GO:0061630">
    <property type="term" value="F:ubiquitin protein ligase activity"/>
    <property type="evidence" value="ECO:0007669"/>
    <property type="project" value="UniProtKB-EC"/>
</dbReference>
<protein>
    <recommendedName>
        <fullName evidence="3">RING-type E3 ubiquitin transferase</fullName>
        <ecNumber evidence="3">2.3.2.27</ecNumber>
    </recommendedName>
</protein>
<evidence type="ECO:0000256" key="4">
    <source>
        <dbReference type="ARBA" id="ARBA00022679"/>
    </source>
</evidence>
<organism evidence="7 8">
    <name type="scientific">Vanilla planifolia</name>
    <name type="common">Vanilla</name>
    <dbReference type="NCBI Taxonomy" id="51239"/>
    <lineage>
        <taxon>Eukaryota</taxon>
        <taxon>Viridiplantae</taxon>
        <taxon>Streptophyta</taxon>
        <taxon>Embryophyta</taxon>
        <taxon>Tracheophyta</taxon>
        <taxon>Spermatophyta</taxon>
        <taxon>Magnoliopsida</taxon>
        <taxon>Liliopsida</taxon>
        <taxon>Asparagales</taxon>
        <taxon>Orchidaceae</taxon>
        <taxon>Vanilloideae</taxon>
        <taxon>Vanilleae</taxon>
        <taxon>Vanilla</taxon>
    </lineage>
</organism>
<evidence type="ECO:0000256" key="3">
    <source>
        <dbReference type="ARBA" id="ARBA00012483"/>
    </source>
</evidence>
<evidence type="ECO:0000313" key="7">
    <source>
        <dbReference type="EMBL" id="KAG0469629.1"/>
    </source>
</evidence>
<proteinExistence type="predicted"/>
<dbReference type="SUPFAM" id="SSF48371">
    <property type="entry name" value="ARM repeat"/>
    <property type="match status" value="1"/>
</dbReference>
<dbReference type="PANTHER" id="PTHR23315">
    <property type="entry name" value="U BOX DOMAIN-CONTAINING"/>
    <property type="match status" value="1"/>
</dbReference>
<evidence type="ECO:0000256" key="2">
    <source>
        <dbReference type="ARBA" id="ARBA00004906"/>
    </source>
</evidence>
<keyword evidence="5" id="KW-0833">Ubl conjugation pathway</keyword>
<dbReference type="GO" id="GO:0016567">
    <property type="term" value="P:protein ubiquitination"/>
    <property type="evidence" value="ECO:0007669"/>
    <property type="project" value="UniProtKB-UniPathway"/>
</dbReference>